<evidence type="ECO:0000256" key="1">
    <source>
        <dbReference type="SAM" id="Coils"/>
    </source>
</evidence>
<proteinExistence type="predicted"/>
<reference evidence="3" key="1">
    <citation type="submission" date="2021-01" db="EMBL/GenBank/DDBJ databases">
        <authorList>
            <person name="Corre E."/>
            <person name="Pelletier E."/>
            <person name="Niang G."/>
            <person name="Scheremetjew M."/>
            <person name="Finn R."/>
            <person name="Kale V."/>
            <person name="Holt S."/>
            <person name="Cochrane G."/>
            <person name="Meng A."/>
            <person name="Brown T."/>
            <person name="Cohen L."/>
        </authorList>
    </citation>
    <scope>NUCLEOTIDE SEQUENCE</scope>
    <source>
        <strain evidence="3">CCMP 410</strain>
    </source>
</reference>
<gene>
    <name evidence="3" type="ORF">GOCE00092_LOCUS2432</name>
</gene>
<evidence type="ECO:0000313" key="3">
    <source>
        <dbReference type="EMBL" id="CAD9273524.1"/>
    </source>
</evidence>
<evidence type="ECO:0000256" key="2">
    <source>
        <dbReference type="SAM" id="SignalP"/>
    </source>
</evidence>
<keyword evidence="1" id="KW-0175">Coiled coil</keyword>
<sequence>MRTCSLSSTPSFSLLLHALLTCSLLCVNAFRQYHHLPTQRRLAVVSFGYRNQDGEGGGSLGYNYGDEKTQQKVKARGLNVPLLGPIPGSKPLLIGGELLLDPPSPAQWAALEESVVVHRKYLKDQNETSTTAIDAAPLIAVIDEVTATAADKEGRYATLAAVIGISKPRAESSPDETPFLQSMGNLGSENYVQPEISRVRMVGVGRALLSDVFYKMPTEEEEEDDDDDYDDDEAAEVVPDVEDGERDMPIVMAEFRMLEDTLKTERQLDNVGEKRYKGSPEVAPVFAINQMHTIANRVARLHDDRRRLVAGLAAAKSRLENAHNMFEDSDGIGDAVGKRYTGEFGAAEDRAIDDLLSRFPEEQAMVYVEGVDRLNSLDNFGVCPYSSLSSIRELTRAAMDLFEPYYSPERRSTEEYELEVMSFVAYRALDGFCTAADQSWALRCSNSMERLEKACDFMLQHVVQLEQLAQQATNDLRECGEECELW</sequence>
<name>A0A7S1Y2Y5_9STRA</name>
<dbReference type="EMBL" id="HBGK01004603">
    <property type="protein sequence ID" value="CAD9273524.1"/>
    <property type="molecule type" value="Transcribed_RNA"/>
</dbReference>
<feature type="signal peptide" evidence="2">
    <location>
        <begin position="1"/>
        <end position="29"/>
    </location>
</feature>
<accession>A0A7S1Y2Y5</accession>
<dbReference type="AlphaFoldDB" id="A0A7S1Y2Y5"/>
<keyword evidence="2" id="KW-0732">Signal</keyword>
<organism evidence="3">
    <name type="scientific">Grammatophora oceanica</name>
    <dbReference type="NCBI Taxonomy" id="210454"/>
    <lineage>
        <taxon>Eukaryota</taxon>
        <taxon>Sar</taxon>
        <taxon>Stramenopiles</taxon>
        <taxon>Ochrophyta</taxon>
        <taxon>Bacillariophyta</taxon>
        <taxon>Fragilariophyceae</taxon>
        <taxon>Fragilariophycidae</taxon>
        <taxon>Rhabdonematales</taxon>
        <taxon>Grammatophoraceae</taxon>
        <taxon>Grammatophora</taxon>
    </lineage>
</organism>
<feature type="coiled-coil region" evidence="1">
    <location>
        <begin position="448"/>
        <end position="482"/>
    </location>
</feature>
<protein>
    <submittedName>
        <fullName evidence="3">Uncharacterized protein</fullName>
    </submittedName>
</protein>
<feature type="chain" id="PRO_5030554934" evidence="2">
    <location>
        <begin position="30"/>
        <end position="486"/>
    </location>
</feature>